<dbReference type="PROSITE" id="PS51782">
    <property type="entry name" value="LYSM"/>
    <property type="match status" value="1"/>
</dbReference>
<organism evidence="4 5">
    <name type="scientific">Pleurostoma richardsiae</name>
    <dbReference type="NCBI Taxonomy" id="41990"/>
    <lineage>
        <taxon>Eukaryota</taxon>
        <taxon>Fungi</taxon>
        <taxon>Dikarya</taxon>
        <taxon>Ascomycota</taxon>
        <taxon>Pezizomycotina</taxon>
        <taxon>Sordariomycetes</taxon>
        <taxon>Sordariomycetidae</taxon>
        <taxon>Calosphaeriales</taxon>
        <taxon>Pleurostomataceae</taxon>
        <taxon>Pleurostoma</taxon>
    </lineage>
</organism>
<proteinExistence type="predicted"/>
<dbReference type="SMART" id="SM00257">
    <property type="entry name" value="LysM"/>
    <property type="match status" value="1"/>
</dbReference>
<sequence>MFLPAIAAATKLKLQNPRFNTWKFPPATGRVNDAYGRNTSLPVIGRRSTRQSDVPQGGNNSSAATSRDYMIAPELAEAARIVAESSPIAGAGGSYVAKAAELKARFWNQTTRSGGNGLHSRAASSFWMENVEMNGYAPYAGSDYVVFRNVMDYGAKGDGLTDDTAAINRAITDGNRCGQACGSSTAYPAVIYFPSGTYLLTDSLIQYYNTQLLGNPINRPTLLAAPSFVGYAAILTDVYIPGANGSEWYIPQNNFMRSVRNFVIDITTSPADNYVCGIHWQVAQATDLQKIDFYMKDGTTQQGVYMENGSGGFLTDLYFQGGNFGAYMGNQQFTTRNLIFNGCLTAVQVFWDWAWTMQGINVLGPGSGTGTGLVIVDGAGGPGSTGQGLGSLVLLDSGFFDLEVGVSTTVAASNSSSFLIQNCKFDGVTTSIQDTGAGKVLLAGSAGEIPIDSWGFGNIITGESGSATFQNGNYIPAAHRSTNLLAPSSSSSRGSTQPGSFFSRSAPTYDDQSVSAFVNVKAMGARGDGVSDDAAILNQILASASNASQIVFFPYGVYAVSDTLNVPVGSRIVGQAWPAIVGTGDKFQDMANPRVVLQVGHSGSVGVIEISDMLVSVKGPAAGGQLSVFGDDTKSRVHCGVFAPAHDIWIVGYLENVWAWTADHDIDTPEQNQISGTASEHAVLYQYQLSQAKDIFLSMIQTESPYFQPTPRAPAPFTPGMFPNDPTFADCSPSSVGCAISWALRILDSSTVYIYSSGLYSWFQSYSQTCVPTENCQVRAVDIQKSSDIWMYDLCTKAVVEMVTPLNSTATFGANNQTGYLASVLAWLEGSSTVVGNRFAGWPIFANGSLAGSGLSVACEAALYQTVKCDDSARNLLSADAYIGSTGNETLTTLLCDPGCDSSIAYLRGSVSAACAATPDLTTGVSFVSLVDRLWSNWNQSCFTDPSTGQNCNDDIAGYPVVAGIDQLPHANLCSYCYTQKLRLMQQSAYSSAYDNSSFASRYQYVASSCGISIGSFEPATSLIAPAVNKPAPVCVSGNTYVTKAGDTCDSIARANMVSSATLFSINPNIFDCSSIPAATSLCLPQQCDALWEVGPNNDCLGIVNATGTSLASLIEYNSMLDWNCSTLHAADDGTGPPSWGKILCVSTPGGTYSGKPAHNVSADGNWDGGSGYGTTEADAPGGAAVAPGTTTKCASWYVYDGSMLCVQICLANSIPFSLFTDVNPSLGNTTCDANLVLGDAYCVAPLQEWNDTSPLSTITFASSPPTAAPSTTSSLLMGSSASSSSAAVATTVTAIGTLSSSSSASTSTSTSTPSGLPYLGCWIEPSNVRALTGLETVDYAAMTHEMCHDFCVPAGYGLYGVEYGGECYCGNSLSSGTFQTVDDDCSMPCPGDSGEQCGAGSRISLFGDANDLPSAVSPGQGPEATYVGCYTEATDARALASASYVDSAIMTVEVCEKFCFVTNTYSMAGIEYGGECYCGDTLQPGSVAAPETDCNMACGGNRTELCGAGNRLSVYQVVA</sequence>
<dbReference type="InterPro" id="IPR011050">
    <property type="entry name" value="Pectin_lyase_fold/virulence"/>
</dbReference>
<dbReference type="CDD" id="cd00118">
    <property type="entry name" value="LysM"/>
    <property type="match status" value="1"/>
</dbReference>
<dbReference type="CDD" id="cd23668">
    <property type="entry name" value="GH55_beta13glucanase-like"/>
    <property type="match status" value="1"/>
</dbReference>
<dbReference type="InterPro" id="IPR036779">
    <property type="entry name" value="LysM_dom_sf"/>
</dbReference>
<dbReference type="Pfam" id="PF01476">
    <property type="entry name" value="LysM"/>
    <property type="match status" value="1"/>
</dbReference>
<dbReference type="InterPro" id="IPR018392">
    <property type="entry name" value="LysM"/>
</dbReference>
<feature type="compositionally biased region" description="Polar residues" evidence="1">
    <location>
        <begin position="51"/>
        <end position="65"/>
    </location>
</feature>
<dbReference type="Gene3D" id="3.10.350.10">
    <property type="entry name" value="LysM domain"/>
    <property type="match status" value="1"/>
</dbReference>
<dbReference type="PROSITE" id="PS51212">
    <property type="entry name" value="WSC"/>
    <property type="match status" value="2"/>
</dbReference>
<dbReference type="Proteomes" id="UP001174694">
    <property type="component" value="Unassembled WGS sequence"/>
</dbReference>
<dbReference type="PANTHER" id="PTHR33928:SF2">
    <property type="entry name" value="PECTATE LYASE SUPERFAMILY PROTEIN DOMAIN-CONTAINING PROTEIN-RELATED"/>
    <property type="match status" value="1"/>
</dbReference>
<dbReference type="PANTHER" id="PTHR33928">
    <property type="entry name" value="POLYGALACTURONASE QRT3"/>
    <property type="match status" value="1"/>
</dbReference>
<feature type="compositionally biased region" description="Low complexity" evidence="1">
    <location>
        <begin position="485"/>
        <end position="500"/>
    </location>
</feature>
<evidence type="ECO:0000259" key="3">
    <source>
        <dbReference type="PROSITE" id="PS51782"/>
    </source>
</evidence>
<dbReference type="SUPFAM" id="SSF51126">
    <property type="entry name" value="Pectin lyase-like"/>
    <property type="match status" value="2"/>
</dbReference>
<dbReference type="Pfam" id="PF12708">
    <property type="entry name" value="Pect-lyase_RHGA_epim"/>
    <property type="match status" value="2"/>
</dbReference>
<feature type="domain" description="LysM" evidence="3">
    <location>
        <begin position="1039"/>
        <end position="1084"/>
    </location>
</feature>
<evidence type="ECO:0000313" key="4">
    <source>
        <dbReference type="EMBL" id="KAJ9154856.1"/>
    </source>
</evidence>
<dbReference type="Gene3D" id="2.160.20.10">
    <property type="entry name" value="Single-stranded right-handed beta-helix, Pectin lyase-like"/>
    <property type="match status" value="3"/>
</dbReference>
<evidence type="ECO:0000259" key="2">
    <source>
        <dbReference type="PROSITE" id="PS51212"/>
    </source>
</evidence>
<reference evidence="4" key="1">
    <citation type="submission" date="2022-07" db="EMBL/GenBank/DDBJ databases">
        <title>Fungi with potential for degradation of polypropylene.</title>
        <authorList>
            <person name="Gostincar C."/>
        </authorList>
    </citation>
    <scope>NUCLEOTIDE SEQUENCE</scope>
    <source>
        <strain evidence="4">EXF-13308</strain>
    </source>
</reference>
<dbReference type="InterPro" id="IPR012334">
    <property type="entry name" value="Pectin_lyas_fold"/>
</dbReference>
<dbReference type="InterPro" id="IPR024535">
    <property type="entry name" value="RHGA/B-epi-like_pectate_lyase"/>
</dbReference>
<evidence type="ECO:0000256" key="1">
    <source>
        <dbReference type="SAM" id="MobiDB-lite"/>
    </source>
</evidence>
<feature type="domain" description="WSC" evidence="2">
    <location>
        <begin position="1316"/>
        <end position="1410"/>
    </location>
</feature>
<dbReference type="InterPro" id="IPR039279">
    <property type="entry name" value="QRT3-like"/>
</dbReference>
<protein>
    <submittedName>
        <fullName evidence="4">LysM domain-containingprotein</fullName>
    </submittedName>
</protein>
<dbReference type="GO" id="GO:0004650">
    <property type="term" value="F:polygalacturonase activity"/>
    <property type="evidence" value="ECO:0007669"/>
    <property type="project" value="InterPro"/>
</dbReference>
<dbReference type="InterPro" id="IPR002889">
    <property type="entry name" value="WSC_carb-bd"/>
</dbReference>
<feature type="region of interest" description="Disordered" evidence="1">
    <location>
        <begin position="35"/>
        <end position="65"/>
    </location>
</feature>
<feature type="domain" description="WSC" evidence="2">
    <location>
        <begin position="1424"/>
        <end position="1519"/>
    </location>
</feature>
<feature type="region of interest" description="Disordered" evidence="1">
    <location>
        <begin position="485"/>
        <end position="506"/>
    </location>
</feature>
<dbReference type="SMART" id="SM00321">
    <property type="entry name" value="WSC"/>
    <property type="match status" value="2"/>
</dbReference>
<accession>A0AA38VIL1</accession>
<keyword evidence="5" id="KW-1185">Reference proteome</keyword>
<evidence type="ECO:0000313" key="5">
    <source>
        <dbReference type="Proteomes" id="UP001174694"/>
    </source>
</evidence>
<gene>
    <name evidence="4" type="ORF">NKR23_g2519</name>
</gene>
<dbReference type="EMBL" id="JANBVO010000004">
    <property type="protein sequence ID" value="KAJ9154856.1"/>
    <property type="molecule type" value="Genomic_DNA"/>
</dbReference>
<dbReference type="Pfam" id="PF01822">
    <property type="entry name" value="WSC"/>
    <property type="match status" value="2"/>
</dbReference>
<comment type="caution">
    <text evidence="4">The sequence shown here is derived from an EMBL/GenBank/DDBJ whole genome shotgun (WGS) entry which is preliminary data.</text>
</comment>
<name>A0AA38VIL1_9PEZI</name>